<dbReference type="Proteomes" id="UP000217790">
    <property type="component" value="Unassembled WGS sequence"/>
</dbReference>
<dbReference type="AlphaFoldDB" id="A0A2H3DBG8"/>
<proteinExistence type="predicted"/>
<name>A0A2H3DBG8_ARMGA</name>
<dbReference type="EMBL" id="KZ293658">
    <property type="protein sequence ID" value="PBK92585.1"/>
    <property type="molecule type" value="Genomic_DNA"/>
</dbReference>
<keyword evidence="1" id="KW-1133">Transmembrane helix</keyword>
<evidence type="ECO:0000256" key="1">
    <source>
        <dbReference type="SAM" id="Phobius"/>
    </source>
</evidence>
<gene>
    <name evidence="2" type="ORF">ARMGADRAFT_165596</name>
</gene>
<keyword evidence="3" id="KW-1185">Reference proteome</keyword>
<dbReference type="InParanoid" id="A0A2H3DBG8"/>
<evidence type="ECO:0000313" key="2">
    <source>
        <dbReference type="EMBL" id="PBK92585.1"/>
    </source>
</evidence>
<evidence type="ECO:0000313" key="3">
    <source>
        <dbReference type="Proteomes" id="UP000217790"/>
    </source>
</evidence>
<keyword evidence="1" id="KW-0812">Transmembrane</keyword>
<organism evidence="2 3">
    <name type="scientific">Armillaria gallica</name>
    <name type="common">Bulbous honey fungus</name>
    <name type="synonym">Armillaria bulbosa</name>
    <dbReference type="NCBI Taxonomy" id="47427"/>
    <lineage>
        <taxon>Eukaryota</taxon>
        <taxon>Fungi</taxon>
        <taxon>Dikarya</taxon>
        <taxon>Basidiomycota</taxon>
        <taxon>Agaricomycotina</taxon>
        <taxon>Agaricomycetes</taxon>
        <taxon>Agaricomycetidae</taxon>
        <taxon>Agaricales</taxon>
        <taxon>Marasmiineae</taxon>
        <taxon>Physalacriaceae</taxon>
        <taxon>Armillaria</taxon>
    </lineage>
</organism>
<dbReference type="OrthoDB" id="10390083at2759"/>
<reference evidence="3" key="1">
    <citation type="journal article" date="2017" name="Nat. Ecol. Evol.">
        <title>Genome expansion and lineage-specific genetic innovations in the forest pathogenic fungi Armillaria.</title>
        <authorList>
            <person name="Sipos G."/>
            <person name="Prasanna A.N."/>
            <person name="Walter M.C."/>
            <person name="O'Connor E."/>
            <person name="Balint B."/>
            <person name="Krizsan K."/>
            <person name="Kiss B."/>
            <person name="Hess J."/>
            <person name="Varga T."/>
            <person name="Slot J."/>
            <person name="Riley R."/>
            <person name="Boka B."/>
            <person name="Rigling D."/>
            <person name="Barry K."/>
            <person name="Lee J."/>
            <person name="Mihaltcheva S."/>
            <person name="LaButti K."/>
            <person name="Lipzen A."/>
            <person name="Waldron R."/>
            <person name="Moloney N.M."/>
            <person name="Sperisen C."/>
            <person name="Kredics L."/>
            <person name="Vagvoelgyi C."/>
            <person name="Patrignani A."/>
            <person name="Fitzpatrick D."/>
            <person name="Nagy I."/>
            <person name="Doyle S."/>
            <person name="Anderson J.B."/>
            <person name="Grigoriev I.V."/>
            <person name="Gueldener U."/>
            <person name="Muensterkoetter M."/>
            <person name="Nagy L.G."/>
        </authorList>
    </citation>
    <scope>NUCLEOTIDE SEQUENCE [LARGE SCALE GENOMIC DNA]</scope>
    <source>
        <strain evidence="3">Ar21-2</strain>
    </source>
</reference>
<feature type="transmembrane region" description="Helical" evidence="1">
    <location>
        <begin position="6"/>
        <end position="24"/>
    </location>
</feature>
<keyword evidence="1" id="KW-0472">Membrane</keyword>
<accession>A0A2H3DBG8</accession>
<protein>
    <submittedName>
        <fullName evidence="2">Uncharacterized protein</fullName>
    </submittedName>
</protein>
<sequence>MVVWSLVWSCVMVLITFELANLIFSRTKQDTAAMALTAGYLNALCSHLRLQDLVDAAIWAVASIAWHNYFRLGESISSKSITFHSSRHVHRGCRMSQVAWESVKWSRMDESVYSFHQDQEVLW</sequence>